<dbReference type="AlphaFoldDB" id="A0A3B0YGN0"/>
<dbReference type="EMBL" id="UOFM01000340">
    <property type="protein sequence ID" value="VAW80078.1"/>
    <property type="molecule type" value="Genomic_DNA"/>
</dbReference>
<organism evidence="1">
    <name type="scientific">hydrothermal vent metagenome</name>
    <dbReference type="NCBI Taxonomy" id="652676"/>
    <lineage>
        <taxon>unclassified sequences</taxon>
        <taxon>metagenomes</taxon>
        <taxon>ecological metagenomes</taxon>
    </lineage>
</organism>
<feature type="non-terminal residue" evidence="1">
    <location>
        <position position="31"/>
    </location>
</feature>
<accession>A0A3B0YGN0</accession>
<name>A0A3B0YGN0_9ZZZZ</name>
<reference evidence="1" key="1">
    <citation type="submission" date="2018-06" db="EMBL/GenBank/DDBJ databases">
        <authorList>
            <person name="Zhirakovskaya E."/>
        </authorList>
    </citation>
    <scope>NUCLEOTIDE SEQUENCE</scope>
</reference>
<sequence>MRYSGKQVIHPGVRARDLPALMELYELNYIQ</sequence>
<protein>
    <submittedName>
        <fullName evidence="1">Uncharacterized protein</fullName>
    </submittedName>
</protein>
<gene>
    <name evidence="1" type="ORF">MNBD_GAMMA14-61</name>
</gene>
<evidence type="ECO:0000313" key="1">
    <source>
        <dbReference type="EMBL" id="VAW80078.1"/>
    </source>
</evidence>
<proteinExistence type="predicted"/>